<evidence type="ECO:0000313" key="2">
    <source>
        <dbReference type="EMBL" id="CAJ0601049.1"/>
    </source>
</evidence>
<feature type="transmembrane region" description="Helical" evidence="1">
    <location>
        <begin position="223"/>
        <end position="242"/>
    </location>
</feature>
<evidence type="ECO:0000313" key="3">
    <source>
        <dbReference type="Proteomes" id="UP001176961"/>
    </source>
</evidence>
<accession>A0AA36GZN5</accession>
<gene>
    <name evidence="2" type="ORF">CYNAS_LOCUS13032</name>
</gene>
<keyword evidence="3" id="KW-1185">Reference proteome</keyword>
<protein>
    <submittedName>
        <fullName evidence="2">Uncharacterized protein</fullName>
    </submittedName>
</protein>
<sequence length="308" mass="35016">MKLHFPKSGEDTQVFCQNMRSLLLSIAGFVVLFFHHPALFNINSFACGVWFYIGTTCYSLGIGFFALESLNVHEVVYGHARKSHFWDRENKAPYKAPPIVIYSVAVGIVLGLCVATPTITYTNKVVTSWTCTGHFSKENLSMWLAIVIFDTCVALTATSLAYESYFTLTNVPQYRCKTTSYWKERGLYAKSCIEKCYRDVAFVALGPWLLLIMWLTLAISFDWVSVSFVNITTLVASLLYTASNFLQSACTNPDTYSKCTRLAMRLLPQKIVPHCDPVTMWSRSEVLDFKKSKETFIPYLIKDQLQTY</sequence>
<dbReference type="AlphaFoldDB" id="A0AA36GZN5"/>
<keyword evidence="1" id="KW-0472">Membrane</keyword>
<name>A0AA36GZN5_CYLNA</name>
<keyword evidence="1" id="KW-0812">Transmembrane</keyword>
<feature type="transmembrane region" description="Helical" evidence="1">
    <location>
        <begin position="21"/>
        <end position="43"/>
    </location>
</feature>
<reference evidence="2" key="1">
    <citation type="submission" date="2023-07" db="EMBL/GenBank/DDBJ databases">
        <authorList>
            <consortium name="CYATHOMIX"/>
        </authorList>
    </citation>
    <scope>NUCLEOTIDE SEQUENCE</scope>
    <source>
        <strain evidence="2">N/A</strain>
    </source>
</reference>
<proteinExistence type="predicted"/>
<dbReference type="EMBL" id="CATQJL010000305">
    <property type="protein sequence ID" value="CAJ0601049.1"/>
    <property type="molecule type" value="Genomic_DNA"/>
</dbReference>
<evidence type="ECO:0000256" key="1">
    <source>
        <dbReference type="SAM" id="Phobius"/>
    </source>
</evidence>
<feature type="transmembrane region" description="Helical" evidence="1">
    <location>
        <begin position="140"/>
        <end position="162"/>
    </location>
</feature>
<dbReference type="Proteomes" id="UP001176961">
    <property type="component" value="Unassembled WGS sequence"/>
</dbReference>
<feature type="transmembrane region" description="Helical" evidence="1">
    <location>
        <begin position="200"/>
        <end position="217"/>
    </location>
</feature>
<feature type="transmembrane region" description="Helical" evidence="1">
    <location>
        <begin position="99"/>
        <end position="120"/>
    </location>
</feature>
<comment type="caution">
    <text evidence="2">The sequence shown here is derived from an EMBL/GenBank/DDBJ whole genome shotgun (WGS) entry which is preliminary data.</text>
</comment>
<keyword evidence="1" id="KW-1133">Transmembrane helix</keyword>
<feature type="transmembrane region" description="Helical" evidence="1">
    <location>
        <begin position="49"/>
        <end position="67"/>
    </location>
</feature>
<organism evidence="2 3">
    <name type="scientific">Cylicocyclus nassatus</name>
    <name type="common">Nematode worm</name>
    <dbReference type="NCBI Taxonomy" id="53992"/>
    <lineage>
        <taxon>Eukaryota</taxon>
        <taxon>Metazoa</taxon>
        <taxon>Ecdysozoa</taxon>
        <taxon>Nematoda</taxon>
        <taxon>Chromadorea</taxon>
        <taxon>Rhabditida</taxon>
        <taxon>Rhabditina</taxon>
        <taxon>Rhabditomorpha</taxon>
        <taxon>Strongyloidea</taxon>
        <taxon>Strongylidae</taxon>
        <taxon>Cylicocyclus</taxon>
    </lineage>
</organism>